<name>A0ABS3D039_9ALTE</name>
<gene>
    <name evidence="1" type="ORF">J0A65_22955</name>
</gene>
<reference evidence="1 2" key="1">
    <citation type="submission" date="2021-03" db="EMBL/GenBank/DDBJ databases">
        <title>novel species isolated from a fishpond in China.</title>
        <authorList>
            <person name="Lu H."/>
            <person name="Cai Z."/>
        </authorList>
    </citation>
    <scope>NUCLEOTIDE SEQUENCE [LARGE SCALE GENOMIC DNA]</scope>
    <source>
        <strain evidence="1 2">Y57</strain>
    </source>
</reference>
<evidence type="ECO:0000313" key="1">
    <source>
        <dbReference type="EMBL" id="MBN7822741.1"/>
    </source>
</evidence>
<dbReference type="InterPro" id="IPR016630">
    <property type="entry name" value="UCP015278"/>
</dbReference>
<evidence type="ECO:0000313" key="2">
    <source>
        <dbReference type="Proteomes" id="UP000663992"/>
    </source>
</evidence>
<accession>A0ABS3D039</accession>
<protein>
    <submittedName>
        <fullName evidence="1">DUF2247 family protein</fullName>
    </submittedName>
</protein>
<keyword evidence="2" id="KW-1185">Reference proteome</keyword>
<comment type="caution">
    <text evidence="1">The sequence shown here is derived from an EMBL/GenBank/DDBJ whole genome shotgun (WGS) entry which is preliminary data.</text>
</comment>
<dbReference type="Proteomes" id="UP000663992">
    <property type="component" value="Unassembled WGS sequence"/>
</dbReference>
<dbReference type="Pfam" id="PF10004">
    <property type="entry name" value="DUF2247"/>
    <property type="match status" value="1"/>
</dbReference>
<organism evidence="1 2">
    <name type="scientific">Bowmanella yangjiangensis</name>
    <dbReference type="NCBI Taxonomy" id="2811230"/>
    <lineage>
        <taxon>Bacteria</taxon>
        <taxon>Pseudomonadati</taxon>
        <taxon>Pseudomonadota</taxon>
        <taxon>Gammaproteobacteria</taxon>
        <taxon>Alteromonadales</taxon>
        <taxon>Alteromonadaceae</taxon>
        <taxon>Bowmanella</taxon>
    </lineage>
</organism>
<dbReference type="RefSeq" id="WP_152488299.1">
    <property type="nucleotide sequence ID" value="NZ_JAFKCS010000166.1"/>
</dbReference>
<sequence length="158" mass="17428">MNKYLAELAKLNLIDWPTLALGIDNGWIDKDAISSYAFERLHHGETDGDIALLAGSDALSEDEVSELLATLCKKNSISTQEANPLALEKWRLAILSELQNSSLPPEEKLERLQELYADFGYPEDMASCSIYAQDGADPLDALQKTINTLEQRLTSSNG</sequence>
<dbReference type="EMBL" id="JAFKCS010000166">
    <property type="protein sequence ID" value="MBN7822741.1"/>
    <property type="molecule type" value="Genomic_DNA"/>
</dbReference>
<proteinExistence type="predicted"/>